<evidence type="ECO:0000313" key="7">
    <source>
        <dbReference type="EMBL" id="SBV99454.1"/>
    </source>
</evidence>
<reference evidence="7" key="1">
    <citation type="submission" date="2016-04" db="EMBL/GenBank/DDBJ databases">
        <authorList>
            <person name="Evans L.H."/>
            <person name="Alamgir A."/>
            <person name="Owens N."/>
            <person name="Weber N.D."/>
            <person name="Virtaneva K."/>
            <person name="Barbian K."/>
            <person name="Babar A."/>
            <person name="Rosenke K."/>
        </authorList>
    </citation>
    <scope>NUCLEOTIDE SEQUENCE</scope>
    <source>
        <strain evidence="7">86</strain>
    </source>
</reference>
<dbReference type="AlphaFoldDB" id="A0A212JJ58"/>
<accession>A0A212JJ58</accession>
<evidence type="ECO:0008006" key="8">
    <source>
        <dbReference type="Google" id="ProtNLM"/>
    </source>
</evidence>
<protein>
    <recommendedName>
        <fullName evidence="8">Glycosyl transferase family 2</fullName>
    </recommendedName>
</protein>
<evidence type="ECO:0000256" key="2">
    <source>
        <dbReference type="ARBA" id="ARBA00022676"/>
    </source>
</evidence>
<keyword evidence="2" id="KW-0328">Glycosyltransferase</keyword>
<organism evidence="7">
    <name type="scientific">uncultured delta proteobacterium</name>
    <dbReference type="NCBI Taxonomy" id="34034"/>
    <lineage>
        <taxon>Bacteria</taxon>
        <taxon>Deltaproteobacteria</taxon>
        <taxon>environmental samples</taxon>
    </lineage>
</organism>
<name>A0A212JJ58_9DELT</name>
<dbReference type="GO" id="GO:0005737">
    <property type="term" value="C:cytoplasm"/>
    <property type="evidence" value="ECO:0007669"/>
    <property type="project" value="TreeGrafter"/>
</dbReference>
<keyword evidence="5" id="KW-1133">Transmembrane helix</keyword>
<evidence type="ECO:0000256" key="1">
    <source>
        <dbReference type="ARBA" id="ARBA00004167"/>
    </source>
</evidence>
<gene>
    <name evidence="7" type="ORF">KL86DPRO_11594</name>
</gene>
<dbReference type="EMBL" id="FLUQ01000001">
    <property type="protein sequence ID" value="SBV99454.1"/>
    <property type="molecule type" value="Genomic_DNA"/>
</dbReference>
<keyword evidence="6" id="KW-0472">Membrane</keyword>
<proteinExistence type="predicted"/>
<keyword evidence="4" id="KW-0812">Transmembrane</keyword>
<dbReference type="GO" id="GO:0016020">
    <property type="term" value="C:membrane"/>
    <property type="evidence" value="ECO:0007669"/>
    <property type="project" value="UniProtKB-SubCell"/>
</dbReference>
<evidence type="ECO:0000256" key="3">
    <source>
        <dbReference type="ARBA" id="ARBA00022679"/>
    </source>
</evidence>
<keyword evidence="3" id="KW-0808">Transferase</keyword>
<sequence length="275" mass="31244">MHYLGICAIIKDEDLFLDEWIAYYMHLGVDAFYLYDNASRIPLRQSLRKFGGLRTAATLAVYDAPGRAMQMVTYNHCLRTNADQCRWIAFIDADEFIVPKNHESLPPMLEEFEGQAGLALNWKAFGSNGHKLRPAGLQIENYTRALHDAHSLHTHVKSIVDPRRAHVFFNPHMCVLRGDGDHIVREDHTPITEGRSQSASWEKGQINHYLYRSKQDFHAKSQKARADIFTVRNVPKRIVIPEGDVMDASAARFAPGVRKILEAVPDAPGIEQTLR</sequence>
<evidence type="ECO:0000256" key="5">
    <source>
        <dbReference type="ARBA" id="ARBA00022989"/>
    </source>
</evidence>
<evidence type="ECO:0000256" key="4">
    <source>
        <dbReference type="ARBA" id="ARBA00022692"/>
    </source>
</evidence>
<dbReference type="InterPro" id="IPR008166">
    <property type="entry name" value="Glyco_transf_92"/>
</dbReference>
<evidence type="ECO:0000256" key="6">
    <source>
        <dbReference type="ARBA" id="ARBA00023136"/>
    </source>
</evidence>
<comment type="subcellular location">
    <subcellularLocation>
        <location evidence="1">Membrane</location>
        <topology evidence="1">Single-pass membrane protein</topology>
    </subcellularLocation>
</comment>
<dbReference type="PANTHER" id="PTHR21461:SF69">
    <property type="entry name" value="GLYCOSYLTRANSFERASE FAMILY 92 PROTEIN"/>
    <property type="match status" value="1"/>
</dbReference>
<dbReference type="PANTHER" id="PTHR21461">
    <property type="entry name" value="GLYCOSYLTRANSFERASE FAMILY 92 PROTEIN"/>
    <property type="match status" value="1"/>
</dbReference>
<dbReference type="GO" id="GO:0016757">
    <property type="term" value="F:glycosyltransferase activity"/>
    <property type="evidence" value="ECO:0007669"/>
    <property type="project" value="UniProtKB-KW"/>
</dbReference>
<dbReference type="Pfam" id="PF01697">
    <property type="entry name" value="Glyco_transf_92"/>
    <property type="match status" value="1"/>
</dbReference>